<accession>A0A8J2X032</accession>
<evidence type="ECO:0000313" key="1">
    <source>
        <dbReference type="EMBL" id="CAH0374559.1"/>
    </source>
</evidence>
<comment type="caution">
    <text evidence="1">The sequence shown here is derived from an EMBL/GenBank/DDBJ whole genome shotgun (WGS) entry which is preliminary data.</text>
</comment>
<dbReference type="Proteomes" id="UP000789595">
    <property type="component" value="Unassembled WGS sequence"/>
</dbReference>
<gene>
    <name evidence="1" type="ORF">PECAL_4P18510</name>
</gene>
<proteinExistence type="predicted"/>
<sequence>MTFAEDGANRLPRSPRPTVALVAAVVLVVADAAPFAPWDWDGPPCPASRRYVAARAAARGGPGVCVKAYSSVGNWLMTLDDATKVAYGVDAMLWIDLEGFAGFRRAVAPAAVPWNASCDARPAATRALETFSYRDGWIALGRDPPETAATRGGFLFGLLGLLGRATRSTGPARGSWAQFRALLRGELAPAYAKPGSVRDAVGNFRAAAGFHQVDRRTDDAHCRFNTFFARTAALRAELDRRRDALGQARRYAAVHVRSAFGENPLYVRGPLTQERLHAREPPQHLCLAYLRRAADATACLRSAPGVAPASVFVASNSPAVERACARLGAGVLAVSAADAHRSRHTDVAGAALEFHALVSFFLLVDAEVLVAGHSSFSLMAAQISRKRADGARAWAPDRFVEPSLAVDAWFAPGARPRGACADGLYDHGAAATDG</sequence>
<dbReference type="EMBL" id="CAKKNE010000004">
    <property type="protein sequence ID" value="CAH0374559.1"/>
    <property type="molecule type" value="Genomic_DNA"/>
</dbReference>
<dbReference type="AlphaFoldDB" id="A0A8J2X032"/>
<evidence type="ECO:0000313" key="2">
    <source>
        <dbReference type="Proteomes" id="UP000789595"/>
    </source>
</evidence>
<name>A0A8J2X032_9STRA</name>
<reference evidence="1" key="1">
    <citation type="submission" date="2021-11" db="EMBL/GenBank/DDBJ databases">
        <authorList>
            <consortium name="Genoscope - CEA"/>
            <person name="William W."/>
        </authorList>
    </citation>
    <scope>NUCLEOTIDE SEQUENCE</scope>
</reference>
<organism evidence="1 2">
    <name type="scientific">Pelagomonas calceolata</name>
    <dbReference type="NCBI Taxonomy" id="35677"/>
    <lineage>
        <taxon>Eukaryota</taxon>
        <taxon>Sar</taxon>
        <taxon>Stramenopiles</taxon>
        <taxon>Ochrophyta</taxon>
        <taxon>Pelagophyceae</taxon>
        <taxon>Pelagomonadales</taxon>
        <taxon>Pelagomonadaceae</taxon>
        <taxon>Pelagomonas</taxon>
    </lineage>
</organism>
<keyword evidence="2" id="KW-1185">Reference proteome</keyword>
<feature type="non-terminal residue" evidence="1">
    <location>
        <position position="434"/>
    </location>
</feature>
<protein>
    <submittedName>
        <fullName evidence="1">Uncharacterized protein</fullName>
    </submittedName>
</protein>